<name>A0A8H6HLG0_9AGAR</name>
<dbReference type="Proteomes" id="UP000521943">
    <property type="component" value="Unassembled WGS sequence"/>
</dbReference>
<comment type="caution">
    <text evidence="2">The sequence shown here is derived from an EMBL/GenBank/DDBJ whole genome shotgun (WGS) entry which is preliminary data.</text>
</comment>
<accession>A0A8H6HLG0</accession>
<evidence type="ECO:0000256" key="1">
    <source>
        <dbReference type="SAM" id="MobiDB-lite"/>
    </source>
</evidence>
<feature type="region of interest" description="Disordered" evidence="1">
    <location>
        <begin position="1"/>
        <end position="55"/>
    </location>
</feature>
<dbReference type="EMBL" id="JACGCI010000064">
    <property type="protein sequence ID" value="KAF6749184.1"/>
    <property type="molecule type" value="Genomic_DNA"/>
</dbReference>
<proteinExistence type="predicted"/>
<reference evidence="2 3" key="1">
    <citation type="submission" date="2020-07" db="EMBL/GenBank/DDBJ databases">
        <title>Comparative genomics of pyrophilous fungi reveals a link between fire events and developmental genes.</title>
        <authorList>
            <consortium name="DOE Joint Genome Institute"/>
            <person name="Steindorff A.S."/>
            <person name="Carver A."/>
            <person name="Calhoun S."/>
            <person name="Stillman K."/>
            <person name="Liu H."/>
            <person name="Lipzen A."/>
            <person name="Pangilinan J."/>
            <person name="Labutti K."/>
            <person name="Bruns T.D."/>
            <person name="Grigoriev I.V."/>
        </authorList>
    </citation>
    <scope>NUCLEOTIDE SEQUENCE [LARGE SCALE GENOMIC DNA]</scope>
    <source>
        <strain evidence="2 3">CBS 144469</strain>
    </source>
</reference>
<dbReference type="AlphaFoldDB" id="A0A8H6HLG0"/>
<feature type="compositionally biased region" description="Pro residues" evidence="1">
    <location>
        <begin position="222"/>
        <end position="231"/>
    </location>
</feature>
<protein>
    <submittedName>
        <fullName evidence="2">Uncharacterized protein</fullName>
    </submittedName>
</protein>
<feature type="region of interest" description="Disordered" evidence="1">
    <location>
        <begin position="175"/>
        <end position="231"/>
    </location>
</feature>
<keyword evidence="3" id="KW-1185">Reference proteome</keyword>
<feature type="compositionally biased region" description="Polar residues" evidence="1">
    <location>
        <begin position="16"/>
        <end position="25"/>
    </location>
</feature>
<gene>
    <name evidence="2" type="ORF">DFP72DRAFT_852626</name>
</gene>
<sequence>MTAVKPRTVPAGRSPSKASSLSPTPHVSHFSICRTPSPNNGRIRTPPPAPNDEYEDLPALIPVEEAVDSCHTNNLRPTVPLSLDPEALARYLFCRPSDYIPLDSDGVARYVQAYVDNAPQSPSIIPPLFFCSPSGVLSPCKLRSGTSPPSPSPPTMLHRGALAYHFEGWSRLADQAPPEPVPSIQSRDHDANLIERVPSGQGRDHDTNIARSPSSYTRRAPSPFPGTPPLR</sequence>
<organism evidence="2 3">
    <name type="scientific">Ephemerocybe angulata</name>
    <dbReference type="NCBI Taxonomy" id="980116"/>
    <lineage>
        <taxon>Eukaryota</taxon>
        <taxon>Fungi</taxon>
        <taxon>Dikarya</taxon>
        <taxon>Basidiomycota</taxon>
        <taxon>Agaricomycotina</taxon>
        <taxon>Agaricomycetes</taxon>
        <taxon>Agaricomycetidae</taxon>
        <taxon>Agaricales</taxon>
        <taxon>Agaricineae</taxon>
        <taxon>Psathyrellaceae</taxon>
        <taxon>Ephemerocybe</taxon>
    </lineage>
</organism>
<evidence type="ECO:0000313" key="3">
    <source>
        <dbReference type="Proteomes" id="UP000521943"/>
    </source>
</evidence>
<evidence type="ECO:0000313" key="2">
    <source>
        <dbReference type="EMBL" id="KAF6749184.1"/>
    </source>
</evidence>